<name>A0ABC8BTV2_9ACTN</name>
<dbReference type="Pfam" id="PF02423">
    <property type="entry name" value="OCD_Mu_crystall"/>
    <property type="match status" value="1"/>
</dbReference>
<dbReference type="InterPro" id="IPR036291">
    <property type="entry name" value="NAD(P)-bd_dom_sf"/>
</dbReference>
<keyword evidence="2" id="KW-1185">Reference proteome</keyword>
<dbReference type="InterPro" id="IPR003462">
    <property type="entry name" value="ODC_Mu_crystall"/>
</dbReference>
<accession>A0ABC8BTV2</accession>
<dbReference type="PANTHER" id="PTHR13812:SF19">
    <property type="entry name" value="KETIMINE REDUCTASE MU-CRYSTALLIN"/>
    <property type="match status" value="1"/>
</dbReference>
<protein>
    <submittedName>
        <fullName evidence="1">Ornithine cyclodeaminase</fullName>
    </submittedName>
</protein>
<dbReference type="Gene3D" id="3.40.50.720">
    <property type="entry name" value="NAD(P)-binding Rossmann-like Domain"/>
    <property type="match status" value="1"/>
</dbReference>
<dbReference type="PANTHER" id="PTHR13812">
    <property type="entry name" value="KETIMINE REDUCTASE MU-CRYSTALLIN"/>
    <property type="match status" value="1"/>
</dbReference>
<dbReference type="KEGG" id="kab:B7C62_13350"/>
<proteinExistence type="predicted"/>
<organism evidence="1 2">
    <name type="scientific">Kitasatospora albolonga</name>
    <dbReference type="NCBI Taxonomy" id="68173"/>
    <lineage>
        <taxon>Bacteria</taxon>
        <taxon>Bacillati</taxon>
        <taxon>Actinomycetota</taxon>
        <taxon>Actinomycetes</taxon>
        <taxon>Kitasatosporales</taxon>
        <taxon>Streptomycetaceae</taxon>
        <taxon>Kitasatospora</taxon>
    </lineage>
</organism>
<dbReference type="AlphaFoldDB" id="A0ABC8BTV2"/>
<sequence length="306" mass="31426">MTITGTGFLTGAAAPEHGVADVVAVAALMRESLRGGAVRRMAVPLRQVVDDGRGARFLSMPAVSADHGLCVNKTATITDGPGPTVTSVVPVFSTTTGELLGVLDGAAVTNLKCAAVTALVTDRCAAPGSTVLGIVGSGVQAWQQYLGVTAVRPVTEVRVHSRTPGHAEILCERIRRADPGVRAVVSASAEAATSGADVISTATTSVQPLPIADELPAHVHVNCMGAHTTESRELSRPLLEAATLVVENLEIAVAEAGEIHRTAIDLESLETGPHPGIDARPTVFSSTGHASLDLITCAHLVAQPHH</sequence>
<dbReference type="EMBL" id="CP020563">
    <property type="protein sequence ID" value="ARF73143.1"/>
    <property type="molecule type" value="Genomic_DNA"/>
</dbReference>
<dbReference type="RefSeq" id="WP_084746941.1">
    <property type="nucleotide sequence ID" value="NZ_CP020563.1"/>
</dbReference>
<dbReference type="InterPro" id="IPR023401">
    <property type="entry name" value="ODC_N"/>
</dbReference>
<evidence type="ECO:0000313" key="2">
    <source>
        <dbReference type="Proteomes" id="UP000192251"/>
    </source>
</evidence>
<reference evidence="1 2" key="1">
    <citation type="submission" date="2017-04" db="EMBL/GenBank/DDBJ databases">
        <title>The complete genome sequence of Streptomyces albolongus YIM 101047, the producer of novel bafilomycins and novel odoriferous sesquiterpenoids.</title>
        <authorList>
            <person name="Yin M."/>
            <person name="Jiang Y."/>
        </authorList>
    </citation>
    <scope>NUCLEOTIDE SEQUENCE [LARGE SCALE GENOMIC DNA]</scope>
    <source>
        <strain evidence="1 2">YIM 101047</strain>
    </source>
</reference>
<gene>
    <name evidence="1" type="ORF">B7C62_13350</name>
</gene>
<dbReference type="SUPFAM" id="SSF51735">
    <property type="entry name" value="NAD(P)-binding Rossmann-fold domains"/>
    <property type="match status" value="1"/>
</dbReference>
<dbReference type="Gene3D" id="3.30.1780.10">
    <property type="entry name" value="ornithine cyclodeaminase, domain 1"/>
    <property type="match status" value="1"/>
</dbReference>
<evidence type="ECO:0000313" key="1">
    <source>
        <dbReference type="EMBL" id="ARF73143.1"/>
    </source>
</evidence>
<dbReference type="Proteomes" id="UP000192251">
    <property type="component" value="Chromosome"/>
</dbReference>